<dbReference type="InterPro" id="IPR044182">
    <property type="entry name" value="CITRX"/>
</dbReference>
<dbReference type="Pfam" id="PF00085">
    <property type="entry name" value="Thioredoxin"/>
    <property type="match status" value="1"/>
</dbReference>
<comment type="similarity">
    <text evidence="10">Belongs to the thioredoxin family. Plant CITRX-type subfamily.</text>
</comment>
<protein>
    <recommendedName>
        <fullName evidence="12">Thioredoxin domain-containing protein</fullName>
    </recommendedName>
</protein>
<evidence type="ECO:0000256" key="1">
    <source>
        <dbReference type="ARBA" id="ARBA00004229"/>
    </source>
</evidence>
<dbReference type="PANTHER" id="PTHR47834">
    <property type="entry name" value="THIOREDOXIN-LIKE PROTEIN CITRX, CHLOROPLASTIC"/>
    <property type="match status" value="1"/>
</dbReference>
<name>A0A835SH04_CHLIN</name>
<keyword evidence="5" id="KW-0809">Transit peptide</keyword>
<dbReference type="AlphaFoldDB" id="A0A835SH04"/>
<evidence type="ECO:0000256" key="2">
    <source>
        <dbReference type="ARBA" id="ARBA00022448"/>
    </source>
</evidence>
<accession>A0A835SH04</accession>
<evidence type="ECO:0000256" key="3">
    <source>
        <dbReference type="ARBA" id="ARBA00022528"/>
    </source>
</evidence>
<dbReference type="InterPro" id="IPR036249">
    <property type="entry name" value="Thioredoxin-like_sf"/>
</dbReference>
<comment type="caution">
    <text evidence="13">The sequence shown here is derived from an EMBL/GenBank/DDBJ whole genome shotgun (WGS) entry which is preliminary data.</text>
</comment>
<dbReference type="GO" id="GO:0009507">
    <property type="term" value="C:chloroplast"/>
    <property type="evidence" value="ECO:0007669"/>
    <property type="project" value="UniProtKB-SubCell"/>
</dbReference>
<dbReference type="InterPro" id="IPR017937">
    <property type="entry name" value="Thioredoxin_CS"/>
</dbReference>
<evidence type="ECO:0000313" key="13">
    <source>
        <dbReference type="EMBL" id="KAG2423243.1"/>
    </source>
</evidence>
<dbReference type="Gene3D" id="3.40.30.10">
    <property type="entry name" value="Glutaredoxin"/>
    <property type="match status" value="1"/>
</dbReference>
<keyword evidence="14" id="KW-1185">Reference proteome</keyword>
<evidence type="ECO:0000313" key="14">
    <source>
        <dbReference type="Proteomes" id="UP000650467"/>
    </source>
</evidence>
<keyword evidence="9" id="KW-0676">Redox-active center</keyword>
<keyword evidence="7" id="KW-0560">Oxidoreductase</keyword>
<feature type="region of interest" description="Disordered" evidence="11">
    <location>
        <begin position="167"/>
        <end position="186"/>
    </location>
</feature>
<keyword evidence="8" id="KW-1015">Disulfide bond</keyword>
<keyword evidence="4" id="KW-0934">Plastid</keyword>
<dbReference type="CDD" id="cd02947">
    <property type="entry name" value="TRX_family"/>
    <property type="match status" value="1"/>
</dbReference>
<keyword evidence="6" id="KW-0249">Electron transport</keyword>
<proteinExistence type="inferred from homology"/>
<evidence type="ECO:0000256" key="9">
    <source>
        <dbReference type="ARBA" id="ARBA00023284"/>
    </source>
</evidence>
<keyword evidence="2" id="KW-0813">Transport</keyword>
<dbReference type="PANTHER" id="PTHR47834:SF2">
    <property type="entry name" value="THIOREDOXIN-LIKE PROTEIN CITRX, CHLOROPLASTIC"/>
    <property type="match status" value="1"/>
</dbReference>
<evidence type="ECO:0000256" key="7">
    <source>
        <dbReference type="ARBA" id="ARBA00023002"/>
    </source>
</evidence>
<dbReference type="OrthoDB" id="2121326at2759"/>
<dbReference type="GO" id="GO:0015035">
    <property type="term" value="F:protein-disulfide reductase activity"/>
    <property type="evidence" value="ECO:0007669"/>
    <property type="project" value="InterPro"/>
</dbReference>
<reference evidence="13" key="1">
    <citation type="journal article" date="2020" name="bioRxiv">
        <title>Comparative genomics of Chlamydomonas.</title>
        <authorList>
            <person name="Craig R.J."/>
            <person name="Hasan A.R."/>
            <person name="Ness R.W."/>
            <person name="Keightley P.D."/>
        </authorList>
    </citation>
    <scope>NUCLEOTIDE SEQUENCE</scope>
    <source>
        <strain evidence="13">SAG 7.73</strain>
    </source>
</reference>
<evidence type="ECO:0000256" key="8">
    <source>
        <dbReference type="ARBA" id="ARBA00023157"/>
    </source>
</evidence>
<dbReference type="EMBL" id="JAEHOC010000083">
    <property type="protein sequence ID" value="KAG2423243.1"/>
    <property type="molecule type" value="Genomic_DNA"/>
</dbReference>
<dbReference type="GO" id="GO:0045454">
    <property type="term" value="P:cell redox homeostasis"/>
    <property type="evidence" value="ECO:0007669"/>
    <property type="project" value="InterPro"/>
</dbReference>
<keyword evidence="3" id="KW-0150">Chloroplast</keyword>
<evidence type="ECO:0000256" key="4">
    <source>
        <dbReference type="ARBA" id="ARBA00022640"/>
    </source>
</evidence>
<evidence type="ECO:0000256" key="11">
    <source>
        <dbReference type="SAM" id="MobiDB-lite"/>
    </source>
</evidence>
<dbReference type="FunFam" id="3.40.30.10:FF:000149">
    <property type="entry name" value="Thioredoxin-like protein CITRX, chloroplastic"/>
    <property type="match status" value="1"/>
</dbReference>
<evidence type="ECO:0000256" key="10">
    <source>
        <dbReference type="ARBA" id="ARBA00024039"/>
    </source>
</evidence>
<evidence type="ECO:0000256" key="6">
    <source>
        <dbReference type="ARBA" id="ARBA00022982"/>
    </source>
</evidence>
<organism evidence="13 14">
    <name type="scientific">Chlamydomonas incerta</name>
    <dbReference type="NCBI Taxonomy" id="51695"/>
    <lineage>
        <taxon>Eukaryota</taxon>
        <taxon>Viridiplantae</taxon>
        <taxon>Chlorophyta</taxon>
        <taxon>core chlorophytes</taxon>
        <taxon>Chlorophyceae</taxon>
        <taxon>CS clade</taxon>
        <taxon>Chlamydomonadales</taxon>
        <taxon>Chlamydomonadaceae</taxon>
        <taxon>Chlamydomonas</taxon>
    </lineage>
</organism>
<gene>
    <name evidence="13" type="ORF">HXX76_015499</name>
</gene>
<comment type="subcellular location">
    <subcellularLocation>
        <location evidence="1">Plastid</location>
        <location evidence="1">Chloroplast</location>
    </subcellularLocation>
</comment>
<sequence length="186" mass="19947">MHTLSQTSSRATLSARQGRKAVALGSLPKPVVAARVPVASPVSGRRAEGVTSRRSVISHGKVEKISGEQLEVAIASRETTLIVDFFATWCGPCLLLARELEQVAEEMEGRVKVLKIDVDENPDLSNMLRIQGLPTIVIIPKDAGKPALRTEGFLPAAQIMEIVGQIEAGQTPGQPQQPEAEAPQQQ</sequence>
<dbReference type="PROSITE" id="PS00194">
    <property type="entry name" value="THIOREDOXIN_1"/>
    <property type="match status" value="1"/>
</dbReference>
<evidence type="ECO:0000259" key="12">
    <source>
        <dbReference type="PROSITE" id="PS51352"/>
    </source>
</evidence>
<dbReference type="Proteomes" id="UP000650467">
    <property type="component" value="Unassembled WGS sequence"/>
</dbReference>
<evidence type="ECO:0000256" key="5">
    <source>
        <dbReference type="ARBA" id="ARBA00022946"/>
    </source>
</evidence>
<dbReference type="InterPro" id="IPR013766">
    <property type="entry name" value="Thioredoxin_domain"/>
</dbReference>
<dbReference type="PROSITE" id="PS51352">
    <property type="entry name" value="THIOREDOXIN_2"/>
    <property type="match status" value="1"/>
</dbReference>
<feature type="domain" description="Thioredoxin" evidence="12">
    <location>
        <begin position="41"/>
        <end position="168"/>
    </location>
</feature>
<dbReference type="SUPFAM" id="SSF52833">
    <property type="entry name" value="Thioredoxin-like"/>
    <property type="match status" value="1"/>
</dbReference>